<evidence type="ECO:0000313" key="2">
    <source>
        <dbReference type="Proteomes" id="UP001228049"/>
    </source>
</evidence>
<proteinExistence type="predicted"/>
<comment type="caution">
    <text evidence="1">The sequence shown here is derived from an EMBL/GenBank/DDBJ whole genome shotgun (WGS) entry which is preliminary data.</text>
</comment>
<dbReference type="Proteomes" id="UP001228049">
    <property type="component" value="Unassembled WGS sequence"/>
</dbReference>
<keyword evidence="2" id="KW-1185">Reference proteome</keyword>
<accession>A0AAD9F4K3</accession>
<dbReference type="EMBL" id="JASDAP010000017">
    <property type="protein sequence ID" value="KAK1888607.1"/>
    <property type="molecule type" value="Genomic_DNA"/>
</dbReference>
<sequence>MKTNGNHYKCLLCISKVSTEVCPRSGKHHKLNIISEPSYKDVFISLKVYDSPSSTREKLSDLCALLIIPT</sequence>
<name>A0AAD9F4K3_DISEL</name>
<organism evidence="1 2">
    <name type="scientific">Dissostichus eleginoides</name>
    <name type="common">Patagonian toothfish</name>
    <name type="synonym">Dissostichus amissus</name>
    <dbReference type="NCBI Taxonomy" id="100907"/>
    <lineage>
        <taxon>Eukaryota</taxon>
        <taxon>Metazoa</taxon>
        <taxon>Chordata</taxon>
        <taxon>Craniata</taxon>
        <taxon>Vertebrata</taxon>
        <taxon>Euteleostomi</taxon>
        <taxon>Actinopterygii</taxon>
        <taxon>Neopterygii</taxon>
        <taxon>Teleostei</taxon>
        <taxon>Neoteleostei</taxon>
        <taxon>Acanthomorphata</taxon>
        <taxon>Eupercaria</taxon>
        <taxon>Perciformes</taxon>
        <taxon>Notothenioidei</taxon>
        <taxon>Nototheniidae</taxon>
        <taxon>Dissostichus</taxon>
    </lineage>
</organism>
<dbReference type="AlphaFoldDB" id="A0AAD9F4K3"/>
<protein>
    <submittedName>
        <fullName evidence="1">Rqc2 like RqcH</fullName>
    </submittedName>
</protein>
<reference evidence="1" key="1">
    <citation type="submission" date="2023-04" db="EMBL/GenBank/DDBJ databases">
        <title>Chromosome-level genome of Chaenocephalus aceratus.</title>
        <authorList>
            <person name="Park H."/>
        </authorList>
    </citation>
    <scope>NUCLEOTIDE SEQUENCE</scope>
    <source>
        <strain evidence="1">DE</strain>
        <tissue evidence="1">Muscle</tissue>
    </source>
</reference>
<evidence type="ECO:0000313" key="1">
    <source>
        <dbReference type="EMBL" id="KAK1888607.1"/>
    </source>
</evidence>
<gene>
    <name evidence="1" type="ORF">KUDE01_013287</name>
</gene>